<name>A0ABR2HYG5_9PEZI</name>
<organism evidence="1 2">
    <name type="scientific">Apiospora arundinis</name>
    <dbReference type="NCBI Taxonomy" id="335852"/>
    <lineage>
        <taxon>Eukaryota</taxon>
        <taxon>Fungi</taxon>
        <taxon>Dikarya</taxon>
        <taxon>Ascomycota</taxon>
        <taxon>Pezizomycotina</taxon>
        <taxon>Sordariomycetes</taxon>
        <taxon>Xylariomycetidae</taxon>
        <taxon>Amphisphaeriales</taxon>
        <taxon>Apiosporaceae</taxon>
        <taxon>Apiospora</taxon>
    </lineage>
</organism>
<evidence type="ECO:0000313" key="2">
    <source>
        <dbReference type="Proteomes" id="UP001390339"/>
    </source>
</evidence>
<sequence length="169" mass="18223">MGNNPSCHEARLLPQPHDLCSSPGPSHLLTLGLDRRPAAVSGACRPNLGGVFEARVSYNDTRGVLRRNIPSASNPVTVADGAAERVDFVFDAVRYRDLLPRSPVEVTITFDTKAGHGERTHDFYFQGEPVKVKVRADDASLGDTATQGEEVVASEVDARASNAYPICHL</sequence>
<reference evidence="1 2" key="1">
    <citation type="journal article" date="2024" name="IMA Fungus">
        <title>Apiospora arundinis, a panoply of carbohydrate-active enzymes and secondary metabolites.</title>
        <authorList>
            <person name="Sorensen T."/>
            <person name="Petersen C."/>
            <person name="Muurmann A.T."/>
            <person name="Christiansen J.V."/>
            <person name="Brundto M.L."/>
            <person name="Overgaard C.K."/>
            <person name="Boysen A.T."/>
            <person name="Wollenberg R.D."/>
            <person name="Larsen T.O."/>
            <person name="Sorensen J.L."/>
            <person name="Nielsen K.L."/>
            <person name="Sondergaard T.E."/>
        </authorList>
    </citation>
    <scope>NUCLEOTIDE SEQUENCE [LARGE SCALE GENOMIC DNA]</scope>
    <source>
        <strain evidence="1 2">AAU 773</strain>
    </source>
</reference>
<evidence type="ECO:0000313" key="1">
    <source>
        <dbReference type="EMBL" id="KAK8855150.1"/>
    </source>
</evidence>
<proteinExistence type="predicted"/>
<dbReference type="Proteomes" id="UP001390339">
    <property type="component" value="Unassembled WGS sequence"/>
</dbReference>
<comment type="caution">
    <text evidence="1">The sequence shown here is derived from an EMBL/GenBank/DDBJ whole genome shotgun (WGS) entry which is preliminary data.</text>
</comment>
<keyword evidence="2" id="KW-1185">Reference proteome</keyword>
<gene>
    <name evidence="1" type="ORF">PGQ11_011062</name>
</gene>
<accession>A0ABR2HYG5</accession>
<dbReference type="EMBL" id="JAPCWZ010000007">
    <property type="protein sequence ID" value="KAK8855150.1"/>
    <property type="molecule type" value="Genomic_DNA"/>
</dbReference>
<protein>
    <submittedName>
        <fullName evidence="1">Uncharacterized protein</fullName>
    </submittedName>
</protein>